<dbReference type="EMBL" id="CAJNOC010001946">
    <property type="protein sequence ID" value="CAF0902386.1"/>
    <property type="molecule type" value="Genomic_DNA"/>
</dbReference>
<reference evidence="1" key="1">
    <citation type="submission" date="2021-02" db="EMBL/GenBank/DDBJ databases">
        <authorList>
            <person name="Nowell W R."/>
        </authorList>
    </citation>
    <scope>NUCLEOTIDE SEQUENCE</scope>
    <source>
        <strain evidence="1">Ploen Becks lab</strain>
    </source>
</reference>
<name>A0A813ZMB1_9BILA</name>
<keyword evidence="2" id="KW-1185">Reference proteome</keyword>
<proteinExistence type="predicted"/>
<evidence type="ECO:0000313" key="1">
    <source>
        <dbReference type="EMBL" id="CAF0902386.1"/>
    </source>
</evidence>
<gene>
    <name evidence="1" type="ORF">OXX778_LOCUS11465</name>
</gene>
<organism evidence="1 2">
    <name type="scientific">Brachionus calyciflorus</name>
    <dbReference type="NCBI Taxonomy" id="104777"/>
    <lineage>
        <taxon>Eukaryota</taxon>
        <taxon>Metazoa</taxon>
        <taxon>Spiralia</taxon>
        <taxon>Gnathifera</taxon>
        <taxon>Rotifera</taxon>
        <taxon>Eurotatoria</taxon>
        <taxon>Monogononta</taxon>
        <taxon>Pseudotrocha</taxon>
        <taxon>Ploima</taxon>
        <taxon>Brachionidae</taxon>
        <taxon>Brachionus</taxon>
    </lineage>
</organism>
<evidence type="ECO:0000313" key="2">
    <source>
        <dbReference type="Proteomes" id="UP000663879"/>
    </source>
</evidence>
<dbReference type="Proteomes" id="UP000663879">
    <property type="component" value="Unassembled WGS sequence"/>
</dbReference>
<protein>
    <submittedName>
        <fullName evidence="1">Uncharacterized protein</fullName>
    </submittedName>
</protein>
<comment type="caution">
    <text evidence="1">The sequence shown here is derived from an EMBL/GenBank/DDBJ whole genome shotgun (WGS) entry which is preliminary data.</text>
</comment>
<sequence length="147" mass="16898">MLQIIDRSRNFKFKENNESISWLRFKSCLTATLKPADSQRQLRSILKSIKISSNFEDDVMKYEATAKKIENMPKFELVCLFLEALNLRVRAEPESKNVETLNEAIGLYNIVGNFASPTVVNYARQTTEKSYPKNGNYRIGDILLVIT</sequence>
<dbReference type="AlphaFoldDB" id="A0A813ZMB1"/>
<accession>A0A813ZMB1</accession>